<feature type="compositionally biased region" description="Low complexity" evidence="3">
    <location>
        <begin position="1044"/>
        <end position="1058"/>
    </location>
</feature>
<feature type="domain" description="RSE1/DDB1/CPSF1 C-terminal" evidence="4">
    <location>
        <begin position="1067"/>
        <end position="1324"/>
    </location>
</feature>
<dbReference type="Pfam" id="PF03178">
    <property type="entry name" value="CPSF_A"/>
    <property type="match status" value="1"/>
</dbReference>
<dbReference type="InterPro" id="IPR015943">
    <property type="entry name" value="WD40/YVTN_repeat-like_dom_sf"/>
</dbReference>
<dbReference type="GO" id="GO:0005634">
    <property type="term" value="C:nucleus"/>
    <property type="evidence" value="ECO:0007669"/>
    <property type="project" value="UniProtKB-SubCell"/>
</dbReference>
<evidence type="ECO:0000259" key="5">
    <source>
        <dbReference type="Pfam" id="PF10433"/>
    </source>
</evidence>
<feature type="domain" description="RSE1/DDB1/CPSF1 first beta-propeller" evidence="5">
    <location>
        <begin position="38"/>
        <end position="469"/>
    </location>
</feature>
<protein>
    <submittedName>
        <fullName evidence="7">Cleavage/polyadenylation specificity factor, A subunit, C-terminal</fullName>
    </submittedName>
</protein>
<keyword evidence="2" id="KW-0539">Nucleus</keyword>
<dbReference type="InterPro" id="IPR018846">
    <property type="entry name" value="Beta-prop_RSE1/DDB1/CPSF1_1st"/>
</dbReference>
<dbReference type="InterPro" id="IPR050358">
    <property type="entry name" value="RSE1/DDB1/CFT1"/>
</dbReference>
<dbReference type="Pfam" id="PF23726">
    <property type="entry name" value="Beta-prop_RSE1_2nd"/>
    <property type="match status" value="1"/>
</dbReference>
<dbReference type="STRING" id="35608.A0A2U1N695"/>
<accession>A0A2U1N695</accession>
<sequence>MAVTEEESSSASRNNTSPSSTAGAHHYLAKCVLKGSAVLQVVYGHIRSNSSNDIVFGKETSLELVVIDKYGVLQSVCEQAVFGTIKDVAVVPWNQRFRGANAEVQGKDLLLVTSDSGKLTVLTFSNEMHRFFPLTHVQLSSSPGNLRHHVGRMLAVDSNGCFIATCAYEDSLALFSVSSSGGADIIDKKLFCPSDNEKTTSTSTGISGIHGTIWSMCFISKDMSHISEEQNPVLAILLNRKGSLLNELLLLEWDTADNFVHVLSQYAELGPLAHDIAEVPHSYGFAFLFRVSDALLMDLRDPHNPLCVYRTSLNFLPSAVDDHNFIEESYRTDVDEEGNICNVAASALLELKDIIKDDDDDDPMNIDDDNGYSSKSTSNRVCSWCWEPGNVENPRMIFCLDTGELFMVEISSELNGLKVNLSDCLYRGLPFKELLWTENGFLTALAEMGDGMVLKFEEGKLNYKSPVQNISPILDMSLVDYHEEKHEQMFACCGVAPEGSLRVIRNGISLEKLLKTAPDYQGITGTWAIKMNLINCYHSFLVLSFVEETRVLAVGVSFTDVTDSVGFCPDVCTLACGVIGDGLLVQIHQTAVRLTLPTAAAHPDGIPFPSPNWTSWSPDNTTISLGAVGHSFIVVATSNPCYLFVLGVRQLADYQYDIYHMQSVRLEYELSCISIPQKPVQEDPFSSNKIDPTNGVEIGNTFVIGTHRPSVEVLSFIPGKGIKALAIGGISLVNSTGTTISGSVPQDARLVQVDRIYILSGLRNGMLLRFEWPSVSTTSSLESPKSQPYVNSVTFMHSSIVSEEVKDNYPVNLKLISIRRIGISPAFLVPLNDFPDADIIALSDRPWLLHTARHSLSYTSISFQASTHATPVCSSECPNGILFVSENSLHLLEMVHNKRLNVQKFHLGGTPRKVLYHADSRLLLVLRTDLSDDPCTSDICCVDPLSGSVLSSFKFDPGETGKCMELLKVGSEQILVVGTSLSAGPAIMPSGEAESTRGRLIVLCLEHKQNSDSGSMTFYSKAGSSSLQTSPFREISGYGTEQLSSSSHCSSPDDNSSDGMKLEETEPWNLRLAYSTNMRGIVLAICPYLDCYFLASAGSAFYVCSFQNDNSLRVKRLAVGRTRFMIMTLTTYYKTIAVGDCRDGILFYAYDEDAKKVEQVYSDPVQRLVADCLLMNKDTAVVSDRKGNISVLSSSHHSGDKASPECNLKVCSSFYMGEVAMSIRKGSFSYKLLADDEMRDCDIASSIMDLSHSSIVASTLLGSIMTFVPISGDEYELLEDVQCRIAVHPLTAPILGNDHYEFRSRQSPAGVPRILDGDMLTQFLELTNTQQEDVLALPLAPRKAYTSRSSKPPHLRINVNKVVRLLERVHYALN</sequence>
<comment type="subcellular location">
    <subcellularLocation>
        <location evidence="1">Nucleus</location>
    </subcellularLocation>
</comment>
<reference evidence="7 8" key="1">
    <citation type="journal article" date="2018" name="Mol. Plant">
        <title>The genome of Artemisia annua provides insight into the evolution of Asteraceae family and artemisinin biosynthesis.</title>
        <authorList>
            <person name="Shen Q."/>
            <person name="Zhang L."/>
            <person name="Liao Z."/>
            <person name="Wang S."/>
            <person name="Yan T."/>
            <person name="Shi P."/>
            <person name="Liu M."/>
            <person name="Fu X."/>
            <person name="Pan Q."/>
            <person name="Wang Y."/>
            <person name="Lv Z."/>
            <person name="Lu X."/>
            <person name="Zhang F."/>
            <person name="Jiang W."/>
            <person name="Ma Y."/>
            <person name="Chen M."/>
            <person name="Hao X."/>
            <person name="Li L."/>
            <person name="Tang Y."/>
            <person name="Lv G."/>
            <person name="Zhou Y."/>
            <person name="Sun X."/>
            <person name="Brodelius P.E."/>
            <person name="Rose J.K.C."/>
            <person name="Tang K."/>
        </authorList>
    </citation>
    <scope>NUCLEOTIDE SEQUENCE [LARGE SCALE GENOMIC DNA]</scope>
    <source>
        <strain evidence="8">cv. Huhao1</strain>
        <tissue evidence="7">Leaf</tissue>
    </source>
</reference>
<evidence type="ECO:0000256" key="1">
    <source>
        <dbReference type="ARBA" id="ARBA00004123"/>
    </source>
</evidence>
<organism evidence="7 8">
    <name type="scientific">Artemisia annua</name>
    <name type="common">Sweet wormwood</name>
    <dbReference type="NCBI Taxonomy" id="35608"/>
    <lineage>
        <taxon>Eukaryota</taxon>
        <taxon>Viridiplantae</taxon>
        <taxon>Streptophyta</taxon>
        <taxon>Embryophyta</taxon>
        <taxon>Tracheophyta</taxon>
        <taxon>Spermatophyta</taxon>
        <taxon>Magnoliopsida</taxon>
        <taxon>eudicotyledons</taxon>
        <taxon>Gunneridae</taxon>
        <taxon>Pentapetalae</taxon>
        <taxon>asterids</taxon>
        <taxon>campanulids</taxon>
        <taxon>Asterales</taxon>
        <taxon>Asteraceae</taxon>
        <taxon>Asteroideae</taxon>
        <taxon>Anthemideae</taxon>
        <taxon>Artemisiinae</taxon>
        <taxon>Artemisia</taxon>
    </lineage>
</organism>
<evidence type="ECO:0000259" key="6">
    <source>
        <dbReference type="Pfam" id="PF23726"/>
    </source>
</evidence>
<dbReference type="Pfam" id="PF10433">
    <property type="entry name" value="Beta-prop_RSE1_1st"/>
    <property type="match status" value="1"/>
</dbReference>
<dbReference type="InterPro" id="IPR004871">
    <property type="entry name" value="RSE1/DDB1/CPSF1_C"/>
</dbReference>
<dbReference type="GO" id="GO:0003676">
    <property type="term" value="F:nucleic acid binding"/>
    <property type="evidence" value="ECO:0007669"/>
    <property type="project" value="InterPro"/>
</dbReference>
<dbReference type="PANTHER" id="PTHR10644">
    <property type="entry name" value="DNA REPAIR/RNA PROCESSING CPSF FAMILY"/>
    <property type="match status" value="1"/>
</dbReference>
<keyword evidence="8" id="KW-1185">Reference proteome</keyword>
<dbReference type="EMBL" id="PKPP01003519">
    <property type="protein sequence ID" value="PWA69026.1"/>
    <property type="molecule type" value="Genomic_DNA"/>
</dbReference>
<evidence type="ECO:0000313" key="7">
    <source>
        <dbReference type="EMBL" id="PWA69026.1"/>
    </source>
</evidence>
<feature type="region of interest" description="Disordered" evidence="3">
    <location>
        <begin position="1040"/>
        <end position="1061"/>
    </location>
</feature>
<name>A0A2U1N695_ARTAN</name>
<evidence type="ECO:0000313" key="8">
    <source>
        <dbReference type="Proteomes" id="UP000245207"/>
    </source>
</evidence>
<dbReference type="Gene3D" id="2.130.10.10">
    <property type="entry name" value="YVTN repeat-like/Quinoprotein amine dehydrogenase"/>
    <property type="match status" value="3"/>
</dbReference>
<feature type="region of interest" description="Disordered" evidence="3">
    <location>
        <begin position="1"/>
        <end position="22"/>
    </location>
</feature>
<gene>
    <name evidence="7" type="ORF">CTI12_AA301740</name>
</gene>
<comment type="caution">
    <text evidence="7">The sequence shown here is derived from an EMBL/GenBank/DDBJ whole genome shotgun (WGS) entry which is preliminary data.</text>
</comment>
<feature type="compositionally biased region" description="Low complexity" evidence="3">
    <location>
        <begin position="9"/>
        <end position="22"/>
    </location>
</feature>
<dbReference type="InterPro" id="IPR058543">
    <property type="entry name" value="Beta-prop_RSE1/DDB1/CPSF1_2nd"/>
</dbReference>
<evidence type="ECO:0000256" key="3">
    <source>
        <dbReference type="SAM" id="MobiDB-lite"/>
    </source>
</evidence>
<proteinExistence type="predicted"/>
<dbReference type="OrthoDB" id="20774at2759"/>
<evidence type="ECO:0000256" key="2">
    <source>
        <dbReference type="ARBA" id="ARBA00023242"/>
    </source>
</evidence>
<dbReference type="Proteomes" id="UP000245207">
    <property type="component" value="Unassembled WGS sequence"/>
</dbReference>
<evidence type="ECO:0000259" key="4">
    <source>
        <dbReference type="Pfam" id="PF03178"/>
    </source>
</evidence>
<feature type="domain" description="RSE1/DDB1/CPSF1 second beta-propeller" evidence="6">
    <location>
        <begin position="521"/>
        <end position="893"/>
    </location>
</feature>